<dbReference type="GO" id="GO:0016020">
    <property type="term" value="C:membrane"/>
    <property type="evidence" value="ECO:0007669"/>
    <property type="project" value="InterPro"/>
</dbReference>
<name>A0A562M878_9SPHI</name>
<dbReference type="PANTHER" id="PTHR34220:SF7">
    <property type="entry name" value="SENSOR HISTIDINE KINASE YPDA"/>
    <property type="match status" value="1"/>
</dbReference>
<accession>A0A562M878</accession>
<dbReference type="InterPro" id="IPR010559">
    <property type="entry name" value="Sig_transdc_His_kin_internal"/>
</dbReference>
<feature type="transmembrane region" description="Helical" evidence="1">
    <location>
        <begin position="45"/>
        <end position="67"/>
    </location>
</feature>
<protein>
    <submittedName>
        <fullName evidence="3">Histidine kinase</fullName>
    </submittedName>
</protein>
<keyword evidence="3" id="KW-0418">Kinase</keyword>
<proteinExistence type="predicted"/>
<dbReference type="AlphaFoldDB" id="A0A562M878"/>
<reference evidence="3 4" key="1">
    <citation type="journal article" date="2015" name="Stand. Genomic Sci.">
        <title>Genomic Encyclopedia of Bacterial and Archaeal Type Strains, Phase III: the genomes of soil and plant-associated and newly described type strains.</title>
        <authorList>
            <person name="Whitman W.B."/>
            <person name="Woyke T."/>
            <person name="Klenk H.P."/>
            <person name="Zhou Y."/>
            <person name="Lilburn T.G."/>
            <person name="Beck B.J."/>
            <person name="De Vos P."/>
            <person name="Vandamme P."/>
            <person name="Eisen J.A."/>
            <person name="Garrity G."/>
            <person name="Hugenholtz P."/>
            <person name="Kyrpides N.C."/>
        </authorList>
    </citation>
    <scope>NUCLEOTIDE SEQUENCE [LARGE SCALE GENOMIC DNA]</scope>
    <source>
        <strain evidence="3 4">CGMCC 1.6855</strain>
    </source>
</reference>
<keyword evidence="3" id="KW-0808">Transferase</keyword>
<sequence length="353" mass="41414">MSMKVSKFNNIRVLVHLLSWTLLAFALLGYPYTLKKEISYPAEFLIKQVIHLCIMVIAYYMNSYYFVPYFLFNKRYVWYVISIVCFVLFASFFMSFVSRLLDLHNKEPFLQIPTIWHRLYLDRFATWTTLIMLGISTSMSIMTKWNKDSKRLVHLEHEQVQMELTTLRAQIHPHFLFNTLNSIYALSYLDADASRKALAQTSRLLRYQFYEVKHTLTPLANELAFIKDYVSIMRLRTNNNIHIELLIPEETGDFQIAPMLLISYIENVFKHGITDDDATIFIKIAMEGDILTLKTKNKIGTFSNSLEELEIKGVGMSNAKRRLELLYASRYNIITEVDEVNRTYNLKLAIQLT</sequence>
<dbReference type="Pfam" id="PF06580">
    <property type="entry name" value="His_kinase"/>
    <property type="match status" value="1"/>
</dbReference>
<comment type="caution">
    <text evidence="3">The sequence shown here is derived from an EMBL/GenBank/DDBJ whole genome shotgun (WGS) entry which is preliminary data.</text>
</comment>
<evidence type="ECO:0000259" key="2">
    <source>
        <dbReference type="Pfam" id="PF06580"/>
    </source>
</evidence>
<keyword evidence="1" id="KW-0812">Transmembrane</keyword>
<dbReference type="EMBL" id="VLKR01000033">
    <property type="protein sequence ID" value="TWI16135.1"/>
    <property type="molecule type" value="Genomic_DNA"/>
</dbReference>
<evidence type="ECO:0000313" key="3">
    <source>
        <dbReference type="EMBL" id="TWI16135.1"/>
    </source>
</evidence>
<evidence type="ECO:0000313" key="4">
    <source>
        <dbReference type="Proteomes" id="UP000315908"/>
    </source>
</evidence>
<dbReference type="Proteomes" id="UP000315908">
    <property type="component" value="Unassembled WGS sequence"/>
</dbReference>
<dbReference type="PANTHER" id="PTHR34220">
    <property type="entry name" value="SENSOR HISTIDINE KINASE YPDA"/>
    <property type="match status" value="1"/>
</dbReference>
<feature type="domain" description="Signal transduction histidine kinase internal region" evidence="2">
    <location>
        <begin position="162"/>
        <end position="240"/>
    </location>
</feature>
<keyword evidence="1" id="KW-1133">Transmembrane helix</keyword>
<feature type="transmembrane region" description="Helical" evidence="1">
    <location>
        <begin position="124"/>
        <end position="142"/>
    </location>
</feature>
<organism evidence="3 4">
    <name type="scientific">Sphingobacterium siyangense</name>
    <dbReference type="NCBI Taxonomy" id="459529"/>
    <lineage>
        <taxon>Bacteria</taxon>
        <taxon>Pseudomonadati</taxon>
        <taxon>Bacteroidota</taxon>
        <taxon>Sphingobacteriia</taxon>
        <taxon>Sphingobacteriales</taxon>
        <taxon>Sphingobacteriaceae</taxon>
        <taxon>Sphingobacterium</taxon>
    </lineage>
</organism>
<dbReference type="InterPro" id="IPR050640">
    <property type="entry name" value="Bact_2-comp_sensor_kinase"/>
</dbReference>
<dbReference type="GO" id="GO:0000155">
    <property type="term" value="F:phosphorelay sensor kinase activity"/>
    <property type="evidence" value="ECO:0007669"/>
    <property type="project" value="InterPro"/>
</dbReference>
<keyword evidence="1" id="KW-0472">Membrane</keyword>
<feature type="transmembrane region" description="Helical" evidence="1">
    <location>
        <begin position="76"/>
        <end position="97"/>
    </location>
</feature>
<evidence type="ECO:0000256" key="1">
    <source>
        <dbReference type="SAM" id="Phobius"/>
    </source>
</evidence>
<gene>
    <name evidence="3" type="ORF">IQ31_04588</name>
</gene>